<reference evidence="1 2" key="1">
    <citation type="journal article" date="2014" name="Agronomy (Basel)">
        <title>A Draft Genome Sequence for Ensete ventricosum, the Drought-Tolerant Tree Against Hunger.</title>
        <authorList>
            <person name="Harrison J."/>
            <person name="Moore K.A."/>
            <person name="Paszkiewicz K."/>
            <person name="Jones T."/>
            <person name="Grant M."/>
            <person name="Ambacheew D."/>
            <person name="Muzemil S."/>
            <person name="Studholme D.J."/>
        </authorList>
    </citation>
    <scope>NUCLEOTIDE SEQUENCE [LARGE SCALE GENOMIC DNA]</scope>
</reference>
<dbReference type="EMBL" id="AMZH03001052">
    <property type="protein sequence ID" value="RRT80832.1"/>
    <property type="molecule type" value="Genomic_DNA"/>
</dbReference>
<organism evidence="1 2">
    <name type="scientific">Ensete ventricosum</name>
    <name type="common">Abyssinian banana</name>
    <name type="synonym">Musa ensete</name>
    <dbReference type="NCBI Taxonomy" id="4639"/>
    <lineage>
        <taxon>Eukaryota</taxon>
        <taxon>Viridiplantae</taxon>
        <taxon>Streptophyta</taxon>
        <taxon>Embryophyta</taxon>
        <taxon>Tracheophyta</taxon>
        <taxon>Spermatophyta</taxon>
        <taxon>Magnoliopsida</taxon>
        <taxon>Liliopsida</taxon>
        <taxon>Zingiberales</taxon>
        <taxon>Musaceae</taxon>
        <taxon>Ensete</taxon>
    </lineage>
</organism>
<proteinExistence type="predicted"/>
<evidence type="ECO:0000313" key="1">
    <source>
        <dbReference type="EMBL" id="RRT80832.1"/>
    </source>
</evidence>
<dbReference type="Proteomes" id="UP000287651">
    <property type="component" value="Unassembled WGS sequence"/>
</dbReference>
<sequence length="72" mass="7968">MLLGFCLGEGCRPTGSFLCLLPSNENPIPLLPPVVFLLLEHSDVGELYLVLGRANFSKKQHEKHKKRPAKGI</sequence>
<name>A0A427AX54_ENSVE</name>
<gene>
    <name evidence="1" type="ORF">B296_00006223</name>
</gene>
<comment type="caution">
    <text evidence="1">The sequence shown here is derived from an EMBL/GenBank/DDBJ whole genome shotgun (WGS) entry which is preliminary data.</text>
</comment>
<protein>
    <submittedName>
        <fullName evidence="1">Uncharacterized protein</fullName>
    </submittedName>
</protein>
<evidence type="ECO:0000313" key="2">
    <source>
        <dbReference type="Proteomes" id="UP000287651"/>
    </source>
</evidence>
<dbReference type="AlphaFoldDB" id="A0A427AX54"/>
<accession>A0A427AX54</accession>